<dbReference type="InterPro" id="IPR016166">
    <property type="entry name" value="FAD-bd_PCMH"/>
</dbReference>
<gene>
    <name evidence="13" type="ORF">GETHOR_14630</name>
</gene>
<dbReference type="EC" id="1.1.2.4" evidence="10"/>
<dbReference type="Gene3D" id="3.30.43.10">
    <property type="entry name" value="Uridine Diphospho-n-acetylenolpyruvylglucosamine Reductase, domain 2"/>
    <property type="match status" value="1"/>
</dbReference>
<dbReference type="Pfam" id="PF13183">
    <property type="entry name" value="Fer4_8"/>
    <property type="match status" value="1"/>
</dbReference>
<dbReference type="Pfam" id="PF01565">
    <property type="entry name" value="FAD_binding_4"/>
    <property type="match status" value="1"/>
</dbReference>
<evidence type="ECO:0000256" key="10">
    <source>
        <dbReference type="ARBA" id="ARBA00038897"/>
    </source>
</evidence>
<accession>A0ABM8DQT9</accession>
<keyword evidence="7" id="KW-0560">Oxidoreductase</keyword>
<keyword evidence="4" id="KW-0479">Metal-binding</keyword>
<dbReference type="Gene3D" id="3.30.70.2740">
    <property type="match status" value="1"/>
</dbReference>
<reference evidence="14" key="1">
    <citation type="journal article" date="2023" name="Int. J. Syst. Evol. Microbiol.">
        <title>Mesoterricola silvestris gen. nov., sp. nov., Mesoterricola sediminis sp. nov., Geothrix oryzae sp. nov., Geothrix edaphica sp. nov., Geothrix rubra sp. nov., and Geothrix limicola sp. nov., six novel members of Acidobacteriota isolated from soils.</title>
        <authorList>
            <person name="Itoh H."/>
            <person name="Sugisawa Y."/>
            <person name="Mise K."/>
            <person name="Xu Z."/>
            <person name="Kuniyasu M."/>
            <person name="Ushijima N."/>
            <person name="Kawano K."/>
            <person name="Kobayashi E."/>
            <person name="Shiratori Y."/>
            <person name="Masuda Y."/>
            <person name="Senoo K."/>
        </authorList>
    </citation>
    <scope>NUCLEOTIDE SEQUENCE [LARGE SCALE GENOMIC DNA]</scope>
    <source>
        <strain evidence="14">Red222</strain>
    </source>
</reference>
<dbReference type="Pfam" id="PF02913">
    <property type="entry name" value="FAD-oxidase_C"/>
    <property type="match status" value="1"/>
</dbReference>
<evidence type="ECO:0000256" key="3">
    <source>
        <dbReference type="ARBA" id="ARBA00022630"/>
    </source>
</evidence>
<evidence type="ECO:0000256" key="6">
    <source>
        <dbReference type="ARBA" id="ARBA00022946"/>
    </source>
</evidence>
<evidence type="ECO:0000313" key="13">
    <source>
        <dbReference type="EMBL" id="BDU69362.1"/>
    </source>
</evidence>
<dbReference type="InterPro" id="IPR016164">
    <property type="entry name" value="FAD-linked_Oxase-like_C"/>
</dbReference>
<dbReference type="InterPro" id="IPR016169">
    <property type="entry name" value="FAD-bd_PCMH_sub2"/>
</dbReference>
<name>A0ABM8DQT9_9BACT</name>
<comment type="cofactor">
    <cofactor evidence="1">
        <name>FAD</name>
        <dbReference type="ChEBI" id="CHEBI:57692"/>
    </cofactor>
</comment>
<dbReference type="Proteomes" id="UP001242010">
    <property type="component" value="Chromosome"/>
</dbReference>
<dbReference type="InterPro" id="IPR016167">
    <property type="entry name" value="FAD-bd_PCMH_sub1"/>
</dbReference>
<dbReference type="SUPFAM" id="SSF55103">
    <property type="entry name" value="FAD-linked oxidases, C-terminal domain"/>
    <property type="match status" value="1"/>
</dbReference>
<dbReference type="InterPro" id="IPR009051">
    <property type="entry name" value="Helical_ferredxn"/>
</dbReference>
<dbReference type="InterPro" id="IPR017900">
    <property type="entry name" value="4Fe4S_Fe_S_CS"/>
</dbReference>
<keyword evidence="8" id="KW-0408">Iron</keyword>
<evidence type="ECO:0000256" key="1">
    <source>
        <dbReference type="ARBA" id="ARBA00001974"/>
    </source>
</evidence>
<dbReference type="SUPFAM" id="SSF56176">
    <property type="entry name" value="FAD-binding/transporter-associated domain-like"/>
    <property type="match status" value="1"/>
</dbReference>
<dbReference type="Gene3D" id="3.30.465.10">
    <property type="match status" value="1"/>
</dbReference>
<organism evidence="13 14">
    <name type="scientific">Geothrix oryzae</name>
    <dbReference type="NCBI Taxonomy" id="2927975"/>
    <lineage>
        <taxon>Bacteria</taxon>
        <taxon>Pseudomonadati</taxon>
        <taxon>Acidobacteriota</taxon>
        <taxon>Holophagae</taxon>
        <taxon>Holophagales</taxon>
        <taxon>Holophagaceae</taxon>
        <taxon>Geothrix</taxon>
    </lineage>
</organism>
<keyword evidence="6" id="KW-0809">Transit peptide</keyword>
<evidence type="ECO:0000259" key="11">
    <source>
        <dbReference type="PROSITE" id="PS51379"/>
    </source>
</evidence>
<dbReference type="InterPro" id="IPR036318">
    <property type="entry name" value="FAD-bd_PCMH-like_sf"/>
</dbReference>
<dbReference type="InterPro" id="IPR004017">
    <property type="entry name" value="Cys_rich_dom"/>
</dbReference>
<feature type="domain" description="FAD-binding PCMH-type" evidence="12">
    <location>
        <begin position="40"/>
        <end position="268"/>
    </location>
</feature>
<protein>
    <recommendedName>
        <fullName evidence="10">D-lactate dehydrogenase (cytochrome)</fullName>
        <ecNumber evidence="10">1.1.2.4</ecNumber>
    </recommendedName>
</protein>
<keyword evidence="5" id="KW-0274">FAD</keyword>
<evidence type="ECO:0000256" key="9">
    <source>
        <dbReference type="ARBA" id="ARBA00023014"/>
    </source>
</evidence>
<dbReference type="PROSITE" id="PS51387">
    <property type="entry name" value="FAD_PCMH"/>
    <property type="match status" value="1"/>
</dbReference>
<keyword evidence="14" id="KW-1185">Reference proteome</keyword>
<dbReference type="RefSeq" id="WP_286353089.1">
    <property type="nucleotide sequence ID" value="NZ_AP027079.1"/>
</dbReference>
<dbReference type="InterPro" id="IPR004113">
    <property type="entry name" value="FAD-bd_oxidored_4_C"/>
</dbReference>
<evidence type="ECO:0000256" key="7">
    <source>
        <dbReference type="ARBA" id="ARBA00023002"/>
    </source>
</evidence>
<dbReference type="PANTHER" id="PTHR11748:SF111">
    <property type="entry name" value="D-LACTATE DEHYDROGENASE, MITOCHONDRIAL-RELATED"/>
    <property type="match status" value="1"/>
</dbReference>
<keyword evidence="9" id="KW-0411">Iron-sulfur</keyword>
<evidence type="ECO:0000256" key="4">
    <source>
        <dbReference type="ARBA" id="ARBA00022723"/>
    </source>
</evidence>
<dbReference type="EMBL" id="AP027079">
    <property type="protein sequence ID" value="BDU69362.1"/>
    <property type="molecule type" value="Genomic_DNA"/>
</dbReference>
<sequence length="952" mass="103273">MSTAAIATSLKEALVAIVGPDRVLDRPVDLIAFASDASFYRLIPKAVVFAGSVDEVRALFRLSREFQVPMTFRAAGTSLSGQSVSDGILVEVARNWRGIQVLEGGAKVKVQPGVIGAHVNHALRPYRAKMGPDPASINTCTVGGILSNNSSGMCCGVTQNAYHTLESLTFVLPSGTVIDTAAADADARFREAEPALAEGLLKLKADLEANQPLAQRVRAKYKMKNTTGYSLNAFIDYNRPVDIFRNLLVGSEGTLAFIAEAVLNSVPDLPVKVTGFLIFSDLHAACAAIVPLRDAGAAALELLDRASLRSVENQAGTPPTIKTLPEGAAALLVEFQGKDESARAELERLALAAAAGLTLLEPARFTHDPVEQALMWKIRSGTFPSVGAVRARGTTVLIEDVAFPIEKLADAAVDLTKLFVKHRYDEAILFGHAKDGNLHFVITQSFNDQAAVDRYSALIDDVVELVVKKYDGALKAEHGTGRNMAPFVEAEWGPEAKAVMEQLKALVDPQRLLNPGVILNADPKCHLSDLKPMPGVEEEVDKCIECGYCEPKCPSRELTLTPRQRIVVRREMARLETNREDPALLSSLREAFPYMALDTCAVDGLCATACPVGIDTGQLTKRFRRANHSRRAQKIALSVARNFASVEPAMRLALRSGHIVQSLFGPKVMPFITRAMKAFGASHQWSPEMPKPAKAALPVTKLEGAQAIYFPACISRMMGHLPGEPEELSLVEALVKVAERAAYPVHIPFDVEGTCCGVPFSSKGYDEAHRYTVNHAIEKFWEWSQQGRLAIVMDTSPCTYGVITSRGYLTPENQARFDKLKIIDSTAFANDVLLPRLKVTRKVGSVVLHPVCSVTKMNLLPQLEGVAKACADKVLVPRDAGCCGFAGDRGFTHAELTASATKHEAREVKTQSFDGYYASSRTCEVGMTRSTGQVYRSFLYLLESATRPEASK</sequence>
<evidence type="ECO:0000259" key="12">
    <source>
        <dbReference type="PROSITE" id="PS51387"/>
    </source>
</evidence>
<dbReference type="SUPFAM" id="SSF46548">
    <property type="entry name" value="alpha-helical ferredoxin"/>
    <property type="match status" value="1"/>
</dbReference>
<dbReference type="Pfam" id="PF02754">
    <property type="entry name" value="CCG"/>
    <property type="match status" value="1"/>
</dbReference>
<evidence type="ECO:0000256" key="2">
    <source>
        <dbReference type="ARBA" id="ARBA00008000"/>
    </source>
</evidence>
<dbReference type="Gene3D" id="1.10.1060.10">
    <property type="entry name" value="Alpha-helical ferredoxin"/>
    <property type="match status" value="1"/>
</dbReference>
<dbReference type="InterPro" id="IPR017896">
    <property type="entry name" value="4Fe4S_Fe-S-bd"/>
</dbReference>
<evidence type="ECO:0000256" key="8">
    <source>
        <dbReference type="ARBA" id="ARBA00023004"/>
    </source>
</evidence>
<comment type="similarity">
    <text evidence="2">Belongs to the FAD-binding oxidoreductase/transferase type 4 family.</text>
</comment>
<dbReference type="PROSITE" id="PS51379">
    <property type="entry name" value="4FE4S_FER_2"/>
    <property type="match status" value="1"/>
</dbReference>
<evidence type="ECO:0000313" key="14">
    <source>
        <dbReference type="Proteomes" id="UP001242010"/>
    </source>
</evidence>
<feature type="domain" description="4Fe-4S ferredoxin-type" evidence="11">
    <location>
        <begin position="532"/>
        <end position="563"/>
    </location>
</feature>
<dbReference type="PROSITE" id="PS00198">
    <property type="entry name" value="4FE4S_FER_1"/>
    <property type="match status" value="1"/>
</dbReference>
<dbReference type="Gene3D" id="3.30.70.2190">
    <property type="match status" value="1"/>
</dbReference>
<dbReference type="PANTHER" id="PTHR11748">
    <property type="entry name" value="D-LACTATE DEHYDROGENASE"/>
    <property type="match status" value="1"/>
</dbReference>
<proteinExistence type="inferred from homology"/>
<keyword evidence="3" id="KW-0285">Flavoprotein</keyword>
<dbReference type="InterPro" id="IPR006094">
    <property type="entry name" value="Oxid_FAD_bind_N"/>
</dbReference>
<evidence type="ECO:0000256" key="5">
    <source>
        <dbReference type="ARBA" id="ARBA00022827"/>
    </source>
</evidence>